<dbReference type="InterPro" id="IPR027417">
    <property type="entry name" value="P-loop_NTPase"/>
</dbReference>
<dbReference type="AlphaFoldDB" id="A0A1D3SQW6"/>
<evidence type="ECO:0000256" key="3">
    <source>
        <dbReference type="ARBA" id="ARBA00022840"/>
    </source>
</evidence>
<keyword evidence="2 5" id="KW-0378">Hydrolase</keyword>
<evidence type="ECO:0000256" key="2">
    <source>
        <dbReference type="ARBA" id="ARBA00022801"/>
    </source>
</evidence>
<evidence type="ECO:0000256" key="5">
    <source>
        <dbReference type="RuleBase" id="RU365068"/>
    </source>
</evidence>
<feature type="compositionally biased region" description="Basic and acidic residues" evidence="6">
    <location>
        <begin position="271"/>
        <end position="283"/>
    </location>
</feature>
<dbReference type="PROSITE" id="PS51192">
    <property type="entry name" value="HELICASE_ATP_BIND_1"/>
    <property type="match status" value="1"/>
</dbReference>
<dbReference type="OrthoDB" id="4310724at2759"/>
<feature type="compositionally biased region" description="Acidic residues" evidence="6">
    <location>
        <begin position="157"/>
        <end position="194"/>
    </location>
</feature>
<feature type="compositionally biased region" description="Basic and acidic residues" evidence="6">
    <location>
        <begin position="97"/>
        <end position="156"/>
    </location>
</feature>
<organism evidence="9 10">
    <name type="scientific">Plasmodium malariae</name>
    <dbReference type="NCBI Taxonomy" id="5858"/>
    <lineage>
        <taxon>Eukaryota</taxon>
        <taxon>Sar</taxon>
        <taxon>Alveolata</taxon>
        <taxon>Apicomplexa</taxon>
        <taxon>Aconoidasida</taxon>
        <taxon>Haemosporida</taxon>
        <taxon>Plasmodiidae</taxon>
        <taxon>Plasmodium</taxon>
        <taxon>Plasmodium (Plasmodium)</taxon>
    </lineage>
</organism>
<feature type="domain" description="Helicase C-terminal" evidence="8">
    <location>
        <begin position="622"/>
        <end position="801"/>
    </location>
</feature>
<feature type="compositionally biased region" description="Basic and acidic residues" evidence="6">
    <location>
        <begin position="77"/>
        <end position="89"/>
    </location>
</feature>
<comment type="function">
    <text evidence="5">RNA helicase.</text>
</comment>
<gene>
    <name evidence="9" type="primary">MAK5</name>
    <name evidence="9" type="ORF">PMUG01_12071800</name>
</gene>
<dbReference type="CDD" id="cd18787">
    <property type="entry name" value="SF2_C_DEAD"/>
    <property type="match status" value="1"/>
</dbReference>
<protein>
    <recommendedName>
        <fullName evidence="5">ATP-dependent RNA helicase</fullName>
        <ecNumber evidence="5">3.6.4.13</ecNumber>
    </recommendedName>
</protein>
<keyword evidence="10" id="KW-1185">Reference proteome</keyword>
<dbReference type="RefSeq" id="XP_028863396.1">
    <property type="nucleotide sequence ID" value="XM_029006959.1"/>
</dbReference>
<feature type="compositionally biased region" description="Basic and acidic residues" evidence="6">
    <location>
        <begin position="35"/>
        <end position="53"/>
    </location>
</feature>
<feature type="region of interest" description="Disordered" evidence="6">
    <location>
        <begin position="35"/>
        <end position="283"/>
    </location>
</feature>
<dbReference type="InterPro" id="IPR014001">
    <property type="entry name" value="Helicase_ATP-bd"/>
</dbReference>
<proteinExistence type="inferred from homology"/>
<feature type="compositionally biased region" description="Basic and acidic residues" evidence="6">
    <location>
        <begin position="607"/>
        <end position="630"/>
    </location>
</feature>
<evidence type="ECO:0000259" key="8">
    <source>
        <dbReference type="PROSITE" id="PS51194"/>
    </source>
</evidence>
<keyword evidence="1 5" id="KW-0547">Nucleotide-binding</keyword>
<dbReference type="EC" id="3.6.4.13" evidence="5"/>
<dbReference type="SUPFAM" id="SSF52540">
    <property type="entry name" value="P-loop containing nucleoside triphosphate hydrolases"/>
    <property type="match status" value="2"/>
</dbReference>
<comment type="similarity">
    <text evidence="5">Belongs to the DEAD box helicase family.</text>
</comment>
<dbReference type="GO" id="GO:0003724">
    <property type="term" value="F:RNA helicase activity"/>
    <property type="evidence" value="ECO:0007669"/>
    <property type="project" value="UniProtKB-EC"/>
</dbReference>
<evidence type="ECO:0000313" key="9">
    <source>
        <dbReference type="EMBL" id="SCO94120.1"/>
    </source>
</evidence>
<dbReference type="KEGG" id="pmal:PMUG01_12071800"/>
<evidence type="ECO:0000313" key="10">
    <source>
        <dbReference type="Proteomes" id="UP000219813"/>
    </source>
</evidence>
<dbReference type="GO" id="GO:0016887">
    <property type="term" value="F:ATP hydrolysis activity"/>
    <property type="evidence" value="ECO:0007669"/>
    <property type="project" value="RHEA"/>
</dbReference>
<feature type="compositionally biased region" description="Basic residues" evidence="6">
    <location>
        <begin position="210"/>
        <end position="227"/>
    </location>
</feature>
<sequence length="879" mass="103777">MTLFTSALKKEGLVSIEKANPVNLKILCEDDLKKTEQEKTADFSEDKKEEVKEKTKKNSKKLVLNKTKKAKKTPSQADEKNSEKGELIKVGKKKINKKEENKKEENKKREDKKEEDKKEEDKKEEDNREEEREEVQNKEEEREEVQNKEVQNKEEDNREEDNREEDNREEDNREEDNREEDNREEDNREEDNREEDNREENNKEKIKKDEKKKRRKRKRKNKNRRLLKSAEEEEESSKKKKVVSKKKINKKAEKSQKENKKRQIKNKRNGTKGEDSLNKNNENKKKERFDIHALINNEDSFKNIKDIKCLIVYKRWNMNKSIDIFYSILKGLYDNKFWKPTEIQMKTLEEAISFKNDIVAISKTGTGKTLTFCLPILNNLVKKKLMEYAKKQKSPQKFRGLILVPTRELALQILNHFGYINKYINLYITTLIGGININKQKRIISKKPEIIICTPGRLRYFLELEEKINYIFEMKNIRYFACDEIDKMIETSFIKDISFISKHLYKSVGGKKRKFVQTFLISATLGLTVQLQNENLAKFLNVVTIRKENSTVINISDENAGNGSNSNCILPAGLTLNIAKCEKSKILQKLYYLLTLYFNNELTSNDDKKKVETNEEEKKEVNMNEKMQNEEDKEEDNIKKVIIFVNTIKRTRELFTVFRYLFFDQALETSLPKKHRSNIVLKNKVKFFSVHSQQKLKYRVQSIFNFSQSNCNSVLFCTDVLSRGIDLDKCDLIIQLNCPVNDVTFVHRSGRTARNFKTGKCICFVADDEVSKWANALKKIGLNFEEQKELEELKRIDDKDSTKIKRALLYCAQLVKMNRKMKERSCKLFFRKLAELADLEGECDFSSDSDDQYANKADEEIYKQMIHSKKMLYKILYED</sequence>
<comment type="catalytic activity">
    <reaction evidence="5">
        <text>ATP + H2O = ADP + phosphate + H(+)</text>
        <dbReference type="Rhea" id="RHEA:13065"/>
        <dbReference type="ChEBI" id="CHEBI:15377"/>
        <dbReference type="ChEBI" id="CHEBI:15378"/>
        <dbReference type="ChEBI" id="CHEBI:30616"/>
        <dbReference type="ChEBI" id="CHEBI:43474"/>
        <dbReference type="ChEBI" id="CHEBI:456216"/>
        <dbReference type="EC" id="3.6.4.13"/>
    </reaction>
</comment>
<dbReference type="Pfam" id="PF00271">
    <property type="entry name" value="Helicase_C"/>
    <property type="match status" value="1"/>
</dbReference>
<feature type="compositionally biased region" description="Basic residues" evidence="6">
    <location>
        <begin position="238"/>
        <end position="249"/>
    </location>
</feature>
<dbReference type="GeneID" id="39870706"/>
<feature type="compositionally biased region" description="Basic residues" evidence="6">
    <location>
        <begin position="259"/>
        <end position="270"/>
    </location>
</feature>
<dbReference type="SMART" id="SM00487">
    <property type="entry name" value="DEXDc"/>
    <property type="match status" value="1"/>
</dbReference>
<dbReference type="Gene3D" id="3.40.50.300">
    <property type="entry name" value="P-loop containing nucleotide triphosphate hydrolases"/>
    <property type="match status" value="2"/>
</dbReference>
<dbReference type="InterPro" id="IPR001650">
    <property type="entry name" value="Helicase_C-like"/>
</dbReference>
<dbReference type="Pfam" id="PF00270">
    <property type="entry name" value="DEAD"/>
    <property type="match status" value="1"/>
</dbReference>
<dbReference type="PROSITE" id="PS51194">
    <property type="entry name" value="HELICASE_CTER"/>
    <property type="match status" value="1"/>
</dbReference>
<evidence type="ECO:0000256" key="6">
    <source>
        <dbReference type="SAM" id="MobiDB-lite"/>
    </source>
</evidence>
<comment type="domain">
    <text evidence="5">The Q motif is unique to and characteristic of the DEAD box family of RNA helicases and controls ATP binding and hydrolysis.</text>
</comment>
<dbReference type="EMBL" id="LT594633">
    <property type="protein sequence ID" value="SCO94120.1"/>
    <property type="molecule type" value="Genomic_DNA"/>
</dbReference>
<evidence type="ECO:0000256" key="1">
    <source>
        <dbReference type="ARBA" id="ARBA00022741"/>
    </source>
</evidence>
<dbReference type="OMA" id="CICFITD"/>
<evidence type="ECO:0000256" key="4">
    <source>
        <dbReference type="ARBA" id="ARBA00022884"/>
    </source>
</evidence>
<keyword evidence="3 5" id="KW-0067">ATP-binding</keyword>
<reference evidence="9 10" key="1">
    <citation type="submission" date="2016-06" db="EMBL/GenBank/DDBJ databases">
        <authorList>
            <consortium name="Pathogen Informatics"/>
        </authorList>
    </citation>
    <scope>NUCLEOTIDE SEQUENCE [LARGE SCALE GENOMIC DNA]</scope>
</reference>
<dbReference type="Proteomes" id="UP000219813">
    <property type="component" value="Chromosome 12"/>
</dbReference>
<feature type="domain" description="Helicase ATP-binding" evidence="7">
    <location>
        <begin position="349"/>
        <end position="543"/>
    </location>
</feature>
<dbReference type="InterPro" id="IPR011545">
    <property type="entry name" value="DEAD/DEAH_box_helicase_dom"/>
</dbReference>
<dbReference type="GO" id="GO:0003723">
    <property type="term" value="F:RNA binding"/>
    <property type="evidence" value="ECO:0007669"/>
    <property type="project" value="UniProtKB-UniRule"/>
</dbReference>
<feature type="region of interest" description="Disordered" evidence="6">
    <location>
        <begin position="607"/>
        <end position="631"/>
    </location>
</feature>
<name>A0A1D3SQW6_PLAMA</name>
<dbReference type="VEuPathDB" id="PlasmoDB:PmUG01_12071800"/>
<keyword evidence="4 5" id="KW-0694">RNA-binding</keyword>
<accession>A0A1D3SQW6</accession>
<dbReference type="PANTHER" id="PTHR24031">
    <property type="entry name" value="RNA HELICASE"/>
    <property type="match status" value="1"/>
</dbReference>
<evidence type="ECO:0000259" key="7">
    <source>
        <dbReference type="PROSITE" id="PS51192"/>
    </source>
</evidence>
<dbReference type="GO" id="GO:0005524">
    <property type="term" value="F:ATP binding"/>
    <property type="evidence" value="ECO:0007669"/>
    <property type="project" value="UniProtKB-UniRule"/>
</dbReference>
<dbReference type="SMART" id="SM00490">
    <property type="entry name" value="HELICc"/>
    <property type="match status" value="1"/>
</dbReference>
<keyword evidence="5 9" id="KW-0347">Helicase</keyword>
<feature type="compositionally biased region" description="Basic and acidic residues" evidence="6">
    <location>
        <begin position="195"/>
        <end position="209"/>
    </location>
</feature>